<evidence type="ECO:0000259" key="11">
    <source>
        <dbReference type="PROSITE" id="PS50253"/>
    </source>
</evidence>
<evidence type="ECO:0000256" key="10">
    <source>
        <dbReference type="SAM" id="Phobius"/>
    </source>
</evidence>
<dbReference type="PROSITE" id="PS50253">
    <property type="entry name" value="COX3"/>
    <property type="match status" value="1"/>
</dbReference>
<sequence length="221" mass="24462">MSEHVSLAIADVRGVGRHTETAELSPNGTREGLGRQKLIPGEPGLWLLLICDLMQFSLFFALFSYHRGREPELFEASARNLHIGLGFVNTIVLIVGSVLVAVAIDRWRGADSHRLVSRMLFATGVLGLVFVTIKIVEYMLSAHAGHTIGSNDFYMFYFCLTGFHLVHVIAGSVALFIVARAVSNGRVTPSPEKRGTVYSVGLFWHMVDLVWLLLFSLLYIS</sequence>
<keyword evidence="6 10" id="KW-0472">Membrane</keyword>
<keyword evidence="5 10" id="KW-1133">Transmembrane helix</keyword>
<evidence type="ECO:0000256" key="7">
    <source>
        <dbReference type="ARBA" id="ARBA00031400"/>
    </source>
</evidence>
<evidence type="ECO:0000313" key="13">
    <source>
        <dbReference type="Proteomes" id="UP000466681"/>
    </source>
</evidence>
<evidence type="ECO:0000256" key="9">
    <source>
        <dbReference type="RuleBase" id="RU003376"/>
    </source>
</evidence>
<protein>
    <recommendedName>
        <fullName evidence="3">Probable cytochrome c oxidase subunit 3</fullName>
    </recommendedName>
    <alternativeName>
        <fullName evidence="7">Cytochrome aa3 subunit 3</fullName>
    </alternativeName>
</protein>
<dbReference type="Pfam" id="PF00510">
    <property type="entry name" value="COX3"/>
    <property type="match status" value="1"/>
</dbReference>
<keyword evidence="4 9" id="KW-0812">Transmembrane</keyword>
<evidence type="ECO:0000313" key="12">
    <source>
        <dbReference type="EMBL" id="BBX00081.1"/>
    </source>
</evidence>
<feature type="transmembrane region" description="Helical" evidence="10">
    <location>
        <begin position="45"/>
        <end position="63"/>
    </location>
</feature>
<dbReference type="Proteomes" id="UP000466681">
    <property type="component" value="Chromosome"/>
</dbReference>
<feature type="transmembrane region" description="Helical" evidence="10">
    <location>
        <begin position="155"/>
        <end position="179"/>
    </location>
</feature>
<proteinExistence type="inferred from homology"/>
<evidence type="ECO:0000256" key="4">
    <source>
        <dbReference type="ARBA" id="ARBA00022692"/>
    </source>
</evidence>
<dbReference type="InterPro" id="IPR000298">
    <property type="entry name" value="Cyt_c_oxidase-like_su3"/>
</dbReference>
<feature type="transmembrane region" description="Helical" evidence="10">
    <location>
        <begin position="116"/>
        <end position="135"/>
    </location>
</feature>
<evidence type="ECO:0000256" key="2">
    <source>
        <dbReference type="ARBA" id="ARBA00010581"/>
    </source>
</evidence>
<feature type="domain" description="Heme-copper oxidase subunit III family profile" evidence="11">
    <location>
        <begin position="44"/>
        <end position="221"/>
    </location>
</feature>
<comment type="similarity">
    <text evidence="2 9">Belongs to the cytochrome c oxidase subunit 3 family.</text>
</comment>
<organism evidence="12 13">
    <name type="scientific">Mycolicibacterium moriokaense</name>
    <dbReference type="NCBI Taxonomy" id="39691"/>
    <lineage>
        <taxon>Bacteria</taxon>
        <taxon>Bacillati</taxon>
        <taxon>Actinomycetota</taxon>
        <taxon>Actinomycetes</taxon>
        <taxon>Mycobacteriales</taxon>
        <taxon>Mycobacteriaceae</taxon>
        <taxon>Mycolicibacterium</taxon>
    </lineage>
</organism>
<dbReference type="PANTHER" id="PTHR11403">
    <property type="entry name" value="CYTOCHROME C OXIDASE SUBUNIT III"/>
    <property type="match status" value="1"/>
</dbReference>
<dbReference type="RefSeq" id="WP_083156543.1">
    <property type="nucleotide sequence ID" value="NZ_AP022560.1"/>
</dbReference>
<evidence type="ECO:0000256" key="6">
    <source>
        <dbReference type="ARBA" id="ARBA00023136"/>
    </source>
</evidence>
<dbReference type="InterPro" id="IPR035973">
    <property type="entry name" value="Cyt_c_oxidase_su3-like_sf"/>
</dbReference>
<accession>A0AAD1H8K0</accession>
<keyword evidence="13" id="KW-1185">Reference proteome</keyword>
<evidence type="ECO:0000256" key="3">
    <source>
        <dbReference type="ARBA" id="ARBA00022347"/>
    </source>
</evidence>
<comment type="subcellular location">
    <subcellularLocation>
        <location evidence="9">Cell membrane</location>
        <topology evidence="9">Multi-pass membrane protein</topology>
    </subcellularLocation>
    <subcellularLocation>
        <location evidence="1">Membrane</location>
        <topology evidence="1">Multi-pass membrane protein</topology>
    </subcellularLocation>
</comment>
<reference evidence="12 13" key="1">
    <citation type="journal article" date="2019" name="Emerg. Microbes Infect.">
        <title>Comprehensive subspecies identification of 175 nontuberculous mycobacteria species based on 7547 genomic profiles.</title>
        <authorList>
            <person name="Matsumoto Y."/>
            <person name="Kinjo T."/>
            <person name="Motooka D."/>
            <person name="Nabeya D."/>
            <person name="Jung N."/>
            <person name="Uechi K."/>
            <person name="Horii T."/>
            <person name="Iida T."/>
            <person name="Fujita J."/>
            <person name="Nakamura S."/>
        </authorList>
    </citation>
    <scope>NUCLEOTIDE SEQUENCE [LARGE SCALE GENOMIC DNA]</scope>
    <source>
        <strain evidence="12 13">JCM 6375</strain>
    </source>
</reference>
<gene>
    <name evidence="12" type="ORF">MMOR_10170</name>
</gene>
<dbReference type="KEGG" id="mmor:MMOR_10170"/>
<evidence type="ECO:0000256" key="5">
    <source>
        <dbReference type="ARBA" id="ARBA00022989"/>
    </source>
</evidence>
<evidence type="ECO:0000256" key="1">
    <source>
        <dbReference type="ARBA" id="ARBA00004141"/>
    </source>
</evidence>
<comment type="catalytic activity">
    <reaction evidence="8">
        <text>4 Fe(II)-[cytochrome c] + O2 + 8 H(+)(in) = 4 Fe(III)-[cytochrome c] + 2 H2O + 4 H(+)(out)</text>
        <dbReference type="Rhea" id="RHEA:11436"/>
        <dbReference type="Rhea" id="RHEA-COMP:10350"/>
        <dbReference type="Rhea" id="RHEA-COMP:14399"/>
        <dbReference type="ChEBI" id="CHEBI:15377"/>
        <dbReference type="ChEBI" id="CHEBI:15378"/>
        <dbReference type="ChEBI" id="CHEBI:15379"/>
        <dbReference type="ChEBI" id="CHEBI:29033"/>
        <dbReference type="ChEBI" id="CHEBI:29034"/>
        <dbReference type="EC" id="7.1.1.9"/>
    </reaction>
</comment>
<feature type="transmembrane region" description="Helical" evidence="10">
    <location>
        <begin position="200"/>
        <end position="220"/>
    </location>
</feature>
<name>A0AAD1H8K0_9MYCO</name>
<dbReference type="EMBL" id="AP022560">
    <property type="protein sequence ID" value="BBX00081.1"/>
    <property type="molecule type" value="Genomic_DNA"/>
</dbReference>
<dbReference type="GO" id="GO:0005886">
    <property type="term" value="C:plasma membrane"/>
    <property type="evidence" value="ECO:0007669"/>
    <property type="project" value="UniProtKB-SubCell"/>
</dbReference>
<dbReference type="InterPro" id="IPR013833">
    <property type="entry name" value="Cyt_c_oxidase_su3_a-hlx"/>
</dbReference>
<dbReference type="Gene3D" id="1.20.120.80">
    <property type="entry name" value="Cytochrome c oxidase, subunit III, four-helix bundle"/>
    <property type="match status" value="1"/>
</dbReference>
<dbReference type="GO" id="GO:0004129">
    <property type="term" value="F:cytochrome-c oxidase activity"/>
    <property type="evidence" value="ECO:0007669"/>
    <property type="project" value="UniProtKB-EC"/>
</dbReference>
<dbReference type="AlphaFoldDB" id="A0AAD1H8K0"/>
<evidence type="ECO:0000256" key="8">
    <source>
        <dbReference type="ARBA" id="ARBA00047816"/>
    </source>
</evidence>
<dbReference type="PANTHER" id="PTHR11403:SF6">
    <property type="entry name" value="NITRIC OXIDE REDUCTASE SUBUNIT E"/>
    <property type="match status" value="1"/>
</dbReference>
<feature type="transmembrane region" description="Helical" evidence="10">
    <location>
        <begin position="83"/>
        <end position="104"/>
    </location>
</feature>
<dbReference type="InterPro" id="IPR024791">
    <property type="entry name" value="Cyt_c/ubiquinol_Oxase_su3"/>
</dbReference>
<dbReference type="SUPFAM" id="SSF81452">
    <property type="entry name" value="Cytochrome c oxidase subunit III-like"/>
    <property type="match status" value="1"/>
</dbReference>
<dbReference type="GO" id="GO:0019646">
    <property type="term" value="P:aerobic electron transport chain"/>
    <property type="evidence" value="ECO:0007669"/>
    <property type="project" value="InterPro"/>
</dbReference>